<feature type="domain" description="Metalloprotease TldD/E C-terminal" evidence="2">
    <location>
        <begin position="81"/>
        <end position="144"/>
    </location>
</feature>
<dbReference type="InterPro" id="IPR045569">
    <property type="entry name" value="Metalloprtase-TldD/E_C"/>
</dbReference>
<dbReference type="GO" id="GO:0008237">
    <property type="term" value="F:metallopeptidase activity"/>
    <property type="evidence" value="ECO:0007669"/>
    <property type="project" value="InterPro"/>
</dbReference>
<protein>
    <submittedName>
        <fullName evidence="4">Metallopeptidase TldD-related protein</fullName>
    </submittedName>
</protein>
<comment type="caution">
    <text evidence="4">The sequence shown here is derived from an EMBL/GenBank/DDBJ whole genome shotgun (WGS) entry which is preliminary data.</text>
</comment>
<organism evidence="4 5">
    <name type="scientific">Leclercia adecarboxylata</name>
    <dbReference type="NCBI Taxonomy" id="83655"/>
    <lineage>
        <taxon>Bacteria</taxon>
        <taxon>Pseudomonadati</taxon>
        <taxon>Pseudomonadota</taxon>
        <taxon>Gammaproteobacteria</taxon>
        <taxon>Enterobacterales</taxon>
        <taxon>Enterobacteriaceae</taxon>
        <taxon>Leclercia</taxon>
    </lineage>
</organism>
<accession>A0A9X3YF47</accession>
<dbReference type="InterPro" id="IPR036059">
    <property type="entry name" value="TldD/PmbA_sf"/>
</dbReference>
<dbReference type="InterPro" id="IPR045570">
    <property type="entry name" value="Metalloprtase-TldD/E_cen_dom"/>
</dbReference>
<dbReference type="PANTHER" id="PTHR30624">
    <property type="entry name" value="UNCHARACTERIZED PROTEIN TLDD AND PMBA"/>
    <property type="match status" value="1"/>
</dbReference>
<proteinExistence type="inferred from homology"/>
<name>A0A9X3YF47_9ENTR</name>
<evidence type="ECO:0000313" key="5">
    <source>
        <dbReference type="Proteomes" id="UP001149314"/>
    </source>
</evidence>
<dbReference type="Pfam" id="PF19289">
    <property type="entry name" value="PmbA_TldD_3rd"/>
    <property type="match status" value="1"/>
</dbReference>
<dbReference type="EMBL" id="JAOURS010000258">
    <property type="protein sequence ID" value="MDC6641717.1"/>
    <property type="molecule type" value="Genomic_DNA"/>
</dbReference>
<comment type="similarity">
    <text evidence="1">Belongs to the peptidase U62 family.</text>
</comment>
<dbReference type="InterPro" id="IPR051463">
    <property type="entry name" value="Peptidase_U62_metallo"/>
</dbReference>
<dbReference type="Proteomes" id="UP001149314">
    <property type="component" value="Unassembled WGS sequence"/>
</dbReference>
<evidence type="ECO:0000259" key="3">
    <source>
        <dbReference type="Pfam" id="PF19290"/>
    </source>
</evidence>
<reference evidence="4" key="1">
    <citation type="journal article" date="2023" name="Genes Genomics">
        <title>Genomic insights of Leclercia adecarboxylata strains linked to an outbreak in public hospitals in Mexico.</title>
        <authorList>
            <person name="Barrios-Villa E."/>
            <person name="Pacheco-Flores B."/>
            <person name="Lozano-Zarain P."/>
            <person name="Del Campo-Ortega R."/>
            <person name="de Jesus Ascencio-Montiel I."/>
            <person name="Gonzalez-Leon M."/>
            <person name="Camorlinga-Ponce M."/>
            <person name="Gaytan Cervantes F.J."/>
            <person name="Gonzalez Torres C."/>
            <person name="Aguilar E."/>
            <person name="Gonzalez Ibarra J."/>
            <person name="Torres Lopez F.J."/>
            <person name="Rosas-Vargas H."/>
            <person name="Gonzalez-Bonilla C.R."/>
            <person name="Del Carmen Rocha-Gracia R."/>
        </authorList>
    </citation>
    <scope>NUCLEOTIDE SEQUENCE</scope>
    <source>
        <strain evidence="4">Lac40</strain>
    </source>
</reference>
<sequence length="146" mass="15389">VWEHILVAGMDGGMATDIRPLVRFNVSVIVEQNGRRERGGHGGGGRTGYQHFLSEDRAMGYAREALRQALVNLEAVPAPAGSLPVVLGPGWSGVLLHEAVGHGLEGDFNRKGSSAYSGQIGQQVASKLCTIVDDGTLADRRGSLSV</sequence>
<dbReference type="SUPFAM" id="SSF111283">
    <property type="entry name" value="Putative modulator of DNA gyrase, PmbA/TldD"/>
    <property type="match status" value="1"/>
</dbReference>
<dbReference type="InterPro" id="IPR035068">
    <property type="entry name" value="TldD/PmbA_N"/>
</dbReference>
<dbReference type="Pfam" id="PF19290">
    <property type="entry name" value="PmbA_TldD_2nd"/>
    <property type="match status" value="1"/>
</dbReference>
<dbReference type="GO" id="GO:0006508">
    <property type="term" value="P:proteolysis"/>
    <property type="evidence" value="ECO:0007669"/>
    <property type="project" value="InterPro"/>
</dbReference>
<feature type="non-terminal residue" evidence="4">
    <location>
        <position position="146"/>
    </location>
</feature>
<dbReference type="PANTHER" id="PTHR30624:SF4">
    <property type="entry name" value="METALLOPROTEASE TLDD"/>
    <property type="match status" value="1"/>
</dbReference>
<feature type="domain" description="Metalloprotease TldD/E central" evidence="3">
    <location>
        <begin position="2"/>
        <end position="73"/>
    </location>
</feature>
<dbReference type="Gene3D" id="3.30.2290.10">
    <property type="entry name" value="PmbA/TldD superfamily"/>
    <property type="match status" value="1"/>
</dbReference>
<feature type="non-terminal residue" evidence="4">
    <location>
        <position position="1"/>
    </location>
</feature>
<evidence type="ECO:0000256" key="1">
    <source>
        <dbReference type="ARBA" id="ARBA00005836"/>
    </source>
</evidence>
<dbReference type="AlphaFoldDB" id="A0A9X3YF47"/>
<gene>
    <name evidence="4" type="ORF">OEZ79_26500</name>
</gene>
<evidence type="ECO:0000313" key="4">
    <source>
        <dbReference type="EMBL" id="MDC6641717.1"/>
    </source>
</evidence>
<evidence type="ECO:0000259" key="2">
    <source>
        <dbReference type="Pfam" id="PF19289"/>
    </source>
</evidence>
<dbReference type="GO" id="GO:0005829">
    <property type="term" value="C:cytosol"/>
    <property type="evidence" value="ECO:0007669"/>
    <property type="project" value="TreeGrafter"/>
</dbReference>
<dbReference type="RefSeq" id="WP_272733675.1">
    <property type="nucleotide sequence ID" value="NZ_JAOURS010000258.1"/>
</dbReference>